<sequence length="71" mass="7726">MVCEESLSDIRACEGPEGTLVFVDHTRARARARRWCGEPVDPGSAAMRSKPPCPVMRIHPATGVACFQGAW</sequence>
<dbReference type="Gene3D" id="1.10.3300.10">
    <property type="entry name" value="Jann2411-like domain"/>
    <property type="match status" value="1"/>
</dbReference>
<protein>
    <submittedName>
        <fullName evidence="1">CGNR zinc finger domain-containing protein</fullName>
    </submittedName>
</protein>
<comment type="caution">
    <text evidence="1">The sequence shown here is derived from an EMBL/GenBank/DDBJ whole genome shotgun (WGS) entry which is preliminary data.</text>
</comment>
<evidence type="ECO:0000313" key="1">
    <source>
        <dbReference type="EMBL" id="MBR0797685.1"/>
    </source>
</evidence>
<keyword evidence="2" id="KW-1185">Reference proteome</keyword>
<evidence type="ECO:0000313" key="2">
    <source>
        <dbReference type="Proteomes" id="UP001315278"/>
    </source>
</evidence>
<organism evidence="1 2">
    <name type="scientific">Bradyrhizobium jicamae</name>
    <dbReference type="NCBI Taxonomy" id="280332"/>
    <lineage>
        <taxon>Bacteria</taxon>
        <taxon>Pseudomonadati</taxon>
        <taxon>Pseudomonadota</taxon>
        <taxon>Alphaproteobacteria</taxon>
        <taxon>Hyphomicrobiales</taxon>
        <taxon>Nitrobacteraceae</taxon>
        <taxon>Bradyrhizobium</taxon>
    </lineage>
</organism>
<proteinExistence type="predicted"/>
<gene>
    <name evidence="1" type="ORF">JQ615_20075</name>
</gene>
<dbReference type="InterPro" id="IPR023286">
    <property type="entry name" value="ABATE_dom_sf"/>
</dbReference>
<dbReference type="Proteomes" id="UP001315278">
    <property type="component" value="Unassembled WGS sequence"/>
</dbReference>
<accession>A0ABS5FLN1</accession>
<dbReference type="SUPFAM" id="SSF160904">
    <property type="entry name" value="Jann2411-like"/>
    <property type="match status" value="1"/>
</dbReference>
<reference evidence="2" key="1">
    <citation type="journal article" date="2021" name="ISME J.">
        <title>Evolutionary origin and ecological implication of a unique nif island in free-living Bradyrhizobium lineages.</title>
        <authorList>
            <person name="Tao J."/>
        </authorList>
    </citation>
    <scope>NUCLEOTIDE SEQUENCE [LARGE SCALE GENOMIC DNA]</scope>
    <source>
        <strain evidence="2">SZCCT0434</strain>
    </source>
</reference>
<dbReference type="EMBL" id="JAFCJH010000020">
    <property type="protein sequence ID" value="MBR0797685.1"/>
    <property type="molecule type" value="Genomic_DNA"/>
</dbReference>
<name>A0ABS5FLN1_9BRAD</name>